<dbReference type="GO" id="GO:0032259">
    <property type="term" value="P:methylation"/>
    <property type="evidence" value="ECO:0007669"/>
    <property type="project" value="UniProtKB-KW"/>
</dbReference>
<evidence type="ECO:0000256" key="1">
    <source>
        <dbReference type="ARBA" id="ARBA00006594"/>
    </source>
</evidence>
<name>E6PKT4_9ZZZZ</name>
<dbReference type="GO" id="GO:0006298">
    <property type="term" value="P:mismatch repair"/>
    <property type="evidence" value="ECO:0007669"/>
    <property type="project" value="TreeGrafter"/>
</dbReference>
<dbReference type="PANTHER" id="PTHR30481">
    <property type="entry name" value="DNA ADENINE METHYLASE"/>
    <property type="match status" value="1"/>
</dbReference>
<dbReference type="PRINTS" id="PR00505">
    <property type="entry name" value="D12N6MTFRASE"/>
</dbReference>
<evidence type="ECO:0000313" key="7">
    <source>
        <dbReference type="EMBL" id="CBH95535.1"/>
    </source>
</evidence>
<dbReference type="SUPFAM" id="SSF53335">
    <property type="entry name" value="S-adenosyl-L-methionine-dependent methyltransferases"/>
    <property type="match status" value="1"/>
</dbReference>
<dbReference type="EMBL" id="CABM01000008">
    <property type="protein sequence ID" value="CBH95535.1"/>
    <property type="molecule type" value="Genomic_DNA"/>
</dbReference>
<keyword evidence="4 7" id="KW-0808">Transferase</keyword>
<dbReference type="InterPro" id="IPR012327">
    <property type="entry name" value="MeTrfase_D12"/>
</dbReference>
<protein>
    <recommendedName>
        <fullName evidence="2">site-specific DNA-methyltransferase (adenine-specific)</fullName>
        <ecNumber evidence="2">2.1.1.72</ecNumber>
    </recommendedName>
</protein>
<sequence length="292" mass="32770">MPVTDTPLRYPGGKTQLAPFVSSLLSQNGLQGGHYAEPFAGGCGIAWRLLFSGQATELWLNDIDPAVHAFWDAAINDTDELCGRVHGAVLNMSEWHRQRAIFHNAGSAGIELAFATLYLNRTNRSGILAGGVIGGERQTGNYKLDCRFNKADLIRKIERIGRYRDVVHLSNEDARLCLSKWDDILPAKALINIDPPYFGKGSELYINHFKPDDHASLSRQVRRLKRRWMMTYDDVPEIEALYQGLPIYKTSLLYSAQTKRKGTELLITYRTLVMPTTEADSAISQRTMRIAA</sequence>
<dbReference type="EC" id="2.1.1.72" evidence="2"/>
<evidence type="ECO:0000256" key="4">
    <source>
        <dbReference type="ARBA" id="ARBA00022679"/>
    </source>
</evidence>
<proteinExistence type="inferred from homology"/>
<gene>
    <name evidence="7" type="primary">msi</name>
    <name evidence="7" type="ORF">CARN2_1798</name>
</gene>
<reference evidence="7" key="1">
    <citation type="submission" date="2009-10" db="EMBL/GenBank/DDBJ databases">
        <title>Diversity of trophic interactions inside an arsenic-rich microbial ecosystem.</title>
        <authorList>
            <person name="Bertin P.N."/>
            <person name="Heinrich-Salmeron A."/>
            <person name="Pelletier E."/>
            <person name="Goulhen-Chollet F."/>
            <person name="Arsene-Ploetze F."/>
            <person name="Gallien S."/>
            <person name="Calteau A."/>
            <person name="Vallenet D."/>
            <person name="Casiot C."/>
            <person name="Chane-Woon-Ming B."/>
            <person name="Giloteaux L."/>
            <person name="Barakat M."/>
            <person name="Bonnefoy V."/>
            <person name="Bruneel O."/>
            <person name="Chandler M."/>
            <person name="Cleiss J."/>
            <person name="Duran R."/>
            <person name="Elbaz-Poulichet F."/>
            <person name="Fonknechten N."/>
            <person name="Lauga B."/>
            <person name="Mornico D."/>
            <person name="Ortet P."/>
            <person name="Schaeffer C."/>
            <person name="Siguier P."/>
            <person name="Alexander Thil Smith A."/>
            <person name="Van Dorsselaer A."/>
            <person name="Weissenbach J."/>
            <person name="Medigue C."/>
            <person name="Le Paslier D."/>
        </authorList>
    </citation>
    <scope>NUCLEOTIDE SEQUENCE</scope>
</reference>
<dbReference type="GO" id="GO:1904047">
    <property type="term" value="F:S-adenosyl-L-methionine binding"/>
    <property type="evidence" value="ECO:0007669"/>
    <property type="project" value="TreeGrafter"/>
</dbReference>
<keyword evidence="3 7" id="KW-0489">Methyltransferase</keyword>
<dbReference type="GO" id="GO:0043565">
    <property type="term" value="F:sequence-specific DNA binding"/>
    <property type="evidence" value="ECO:0007669"/>
    <property type="project" value="TreeGrafter"/>
</dbReference>
<dbReference type="GO" id="GO:0009307">
    <property type="term" value="P:DNA restriction-modification system"/>
    <property type="evidence" value="ECO:0007669"/>
    <property type="project" value="InterPro"/>
</dbReference>
<dbReference type="GO" id="GO:0009007">
    <property type="term" value="F:site-specific DNA-methyltransferase (adenine-specific) activity"/>
    <property type="evidence" value="ECO:0007669"/>
    <property type="project" value="UniProtKB-EC"/>
</dbReference>
<dbReference type="PIRSF" id="PIRSF000398">
    <property type="entry name" value="M_m6A_EcoRV"/>
    <property type="match status" value="1"/>
</dbReference>
<dbReference type="InterPro" id="IPR029063">
    <property type="entry name" value="SAM-dependent_MTases_sf"/>
</dbReference>
<dbReference type="PANTHER" id="PTHR30481:SF2">
    <property type="entry name" value="SITE-SPECIFIC DNA-METHYLTRANSFERASE (ADENINE-SPECIFIC)"/>
    <property type="match status" value="1"/>
</dbReference>
<comment type="similarity">
    <text evidence="1">Belongs to the N(4)/N(6)-methyltransferase family.</text>
</comment>
<dbReference type="InterPro" id="IPR023095">
    <property type="entry name" value="Ade_MeTrfase_dom_2"/>
</dbReference>
<evidence type="ECO:0000256" key="6">
    <source>
        <dbReference type="ARBA" id="ARBA00047942"/>
    </source>
</evidence>
<organism evidence="7">
    <name type="scientific">mine drainage metagenome</name>
    <dbReference type="NCBI Taxonomy" id="410659"/>
    <lineage>
        <taxon>unclassified sequences</taxon>
        <taxon>metagenomes</taxon>
        <taxon>ecological metagenomes</taxon>
    </lineage>
</organism>
<dbReference type="InterPro" id="IPR012263">
    <property type="entry name" value="M_m6A_EcoRV"/>
</dbReference>
<dbReference type="Gene3D" id="3.40.50.150">
    <property type="entry name" value="Vaccinia Virus protein VP39"/>
    <property type="match status" value="1"/>
</dbReference>
<comment type="caution">
    <text evidence="7">The sequence shown here is derived from an EMBL/GenBank/DDBJ whole genome shotgun (WGS) entry which is preliminary data.</text>
</comment>
<evidence type="ECO:0000256" key="2">
    <source>
        <dbReference type="ARBA" id="ARBA00011900"/>
    </source>
</evidence>
<dbReference type="AlphaFoldDB" id="E6PKT4"/>
<dbReference type="Pfam" id="PF02086">
    <property type="entry name" value="MethyltransfD12"/>
    <property type="match status" value="1"/>
</dbReference>
<dbReference type="Gene3D" id="1.10.1020.10">
    <property type="entry name" value="Adenine-specific Methyltransferase, Domain 2"/>
    <property type="match status" value="1"/>
</dbReference>
<accession>E6PKT4</accession>
<keyword evidence="5" id="KW-0949">S-adenosyl-L-methionine</keyword>
<evidence type="ECO:0000256" key="5">
    <source>
        <dbReference type="ARBA" id="ARBA00022691"/>
    </source>
</evidence>
<evidence type="ECO:0000256" key="3">
    <source>
        <dbReference type="ARBA" id="ARBA00022603"/>
    </source>
</evidence>
<comment type="catalytic activity">
    <reaction evidence="6">
        <text>a 2'-deoxyadenosine in DNA + S-adenosyl-L-methionine = an N(6)-methyl-2'-deoxyadenosine in DNA + S-adenosyl-L-homocysteine + H(+)</text>
        <dbReference type="Rhea" id="RHEA:15197"/>
        <dbReference type="Rhea" id="RHEA-COMP:12418"/>
        <dbReference type="Rhea" id="RHEA-COMP:12419"/>
        <dbReference type="ChEBI" id="CHEBI:15378"/>
        <dbReference type="ChEBI" id="CHEBI:57856"/>
        <dbReference type="ChEBI" id="CHEBI:59789"/>
        <dbReference type="ChEBI" id="CHEBI:90615"/>
        <dbReference type="ChEBI" id="CHEBI:90616"/>
        <dbReference type="EC" id="2.1.1.72"/>
    </reaction>
</comment>